<evidence type="ECO:0000256" key="1">
    <source>
        <dbReference type="SAM" id="SignalP"/>
    </source>
</evidence>
<comment type="caution">
    <text evidence="3">The sequence shown here is derived from an EMBL/GenBank/DDBJ whole genome shotgun (WGS) entry which is preliminary data.</text>
</comment>
<dbReference type="CDD" id="cd02966">
    <property type="entry name" value="TlpA_like_family"/>
    <property type="match status" value="1"/>
</dbReference>
<name>A0A0F5JFN1_9BACT</name>
<dbReference type="STRING" id="1203610.HMPREF1536_02190"/>
<feature type="domain" description="Thioredoxin" evidence="2">
    <location>
        <begin position="16"/>
        <end position="162"/>
    </location>
</feature>
<feature type="signal peptide" evidence="1">
    <location>
        <begin position="1"/>
        <end position="20"/>
    </location>
</feature>
<dbReference type="InterPro" id="IPR036249">
    <property type="entry name" value="Thioredoxin-like_sf"/>
</dbReference>
<evidence type="ECO:0000313" key="3">
    <source>
        <dbReference type="EMBL" id="KKB56554.1"/>
    </source>
</evidence>
<dbReference type="RefSeq" id="WP_028728865.1">
    <property type="nucleotide sequence ID" value="NZ_AUAE01000040.1"/>
</dbReference>
<dbReference type="Pfam" id="PF00578">
    <property type="entry name" value="AhpC-TSA"/>
    <property type="match status" value="1"/>
</dbReference>
<dbReference type="AlphaFoldDB" id="A0A0F5JFN1"/>
<dbReference type="GO" id="GO:0016491">
    <property type="term" value="F:oxidoreductase activity"/>
    <property type="evidence" value="ECO:0007669"/>
    <property type="project" value="InterPro"/>
</dbReference>
<dbReference type="GO" id="GO:0016209">
    <property type="term" value="F:antioxidant activity"/>
    <property type="evidence" value="ECO:0007669"/>
    <property type="project" value="InterPro"/>
</dbReference>
<keyword evidence="1" id="KW-0732">Signal</keyword>
<gene>
    <name evidence="3" type="ORF">HMPREF1536_02190</name>
</gene>
<dbReference type="Gene3D" id="3.40.30.10">
    <property type="entry name" value="Glutaredoxin"/>
    <property type="match status" value="1"/>
</dbReference>
<keyword evidence="4" id="KW-1185">Reference proteome</keyword>
<dbReference type="PANTHER" id="PTHR42852">
    <property type="entry name" value="THIOL:DISULFIDE INTERCHANGE PROTEIN DSBE"/>
    <property type="match status" value="1"/>
</dbReference>
<dbReference type="SUPFAM" id="SSF52833">
    <property type="entry name" value="Thioredoxin-like"/>
    <property type="match status" value="1"/>
</dbReference>
<dbReference type="PROSITE" id="PS51352">
    <property type="entry name" value="THIOREDOXIN_2"/>
    <property type="match status" value="1"/>
</dbReference>
<dbReference type="EMBL" id="AQHW01000014">
    <property type="protein sequence ID" value="KKB56554.1"/>
    <property type="molecule type" value="Genomic_DNA"/>
</dbReference>
<dbReference type="Proteomes" id="UP000033035">
    <property type="component" value="Unassembled WGS sequence"/>
</dbReference>
<evidence type="ECO:0000259" key="2">
    <source>
        <dbReference type="PROSITE" id="PS51352"/>
    </source>
</evidence>
<dbReference type="PATRIC" id="fig|1203610.3.peg.2247"/>
<dbReference type="PANTHER" id="PTHR42852:SF17">
    <property type="entry name" value="THIOREDOXIN-LIKE PROTEIN HI_1115"/>
    <property type="match status" value="1"/>
</dbReference>
<feature type="chain" id="PRO_5002489268" description="Thioredoxin domain-containing protein" evidence="1">
    <location>
        <begin position="21"/>
        <end position="162"/>
    </location>
</feature>
<organism evidence="3 4">
    <name type="scientific">Parabacteroides gordonii MS-1 = DSM 23371</name>
    <dbReference type="NCBI Taxonomy" id="1203610"/>
    <lineage>
        <taxon>Bacteria</taxon>
        <taxon>Pseudomonadati</taxon>
        <taxon>Bacteroidota</taxon>
        <taxon>Bacteroidia</taxon>
        <taxon>Bacteroidales</taxon>
        <taxon>Tannerellaceae</taxon>
        <taxon>Parabacteroides</taxon>
    </lineage>
</organism>
<dbReference type="InterPro" id="IPR000866">
    <property type="entry name" value="AhpC/TSA"/>
</dbReference>
<dbReference type="InterPro" id="IPR050553">
    <property type="entry name" value="Thioredoxin_ResA/DsbE_sf"/>
</dbReference>
<evidence type="ECO:0000313" key="4">
    <source>
        <dbReference type="Proteomes" id="UP000033035"/>
    </source>
</evidence>
<accession>A0A0F5JFN1</accession>
<dbReference type="HOGENOM" id="CLU_042529_11_2_10"/>
<reference evidence="3 4" key="1">
    <citation type="submission" date="2013-04" db="EMBL/GenBank/DDBJ databases">
        <title>The Genome Sequence of Parabacteroides gordonii DSM 23371.</title>
        <authorList>
            <consortium name="The Broad Institute Genomics Platform"/>
            <person name="Earl A."/>
            <person name="Ward D."/>
            <person name="Feldgarden M."/>
            <person name="Gevers D."/>
            <person name="Martens E."/>
            <person name="Sakamoto M."/>
            <person name="Benno Y."/>
            <person name="Suzuki N."/>
            <person name="Matsunaga N."/>
            <person name="Koshihara K."/>
            <person name="Seki M."/>
            <person name="Komiya H."/>
            <person name="Walker B."/>
            <person name="Young S."/>
            <person name="Zeng Q."/>
            <person name="Gargeya S."/>
            <person name="Fitzgerald M."/>
            <person name="Haas B."/>
            <person name="Abouelleil A."/>
            <person name="Allen A.W."/>
            <person name="Alvarado L."/>
            <person name="Arachchi H.M."/>
            <person name="Berlin A.M."/>
            <person name="Chapman S.B."/>
            <person name="Gainer-Dewar J."/>
            <person name="Goldberg J."/>
            <person name="Griggs A."/>
            <person name="Gujja S."/>
            <person name="Hansen M."/>
            <person name="Howarth C."/>
            <person name="Imamovic A."/>
            <person name="Ireland A."/>
            <person name="Larimer J."/>
            <person name="McCowan C."/>
            <person name="Murphy C."/>
            <person name="Pearson M."/>
            <person name="Poon T.W."/>
            <person name="Priest M."/>
            <person name="Roberts A."/>
            <person name="Saif S."/>
            <person name="Shea T."/>
            <person name="Sisk P."/>
            <person name="Sykes S."/>
            <person name="Wortman J."/>
            <person name="Nusbaum C."/>
            <person name="Birren B."/>
        </authorList>
    </citation>
    <scope>NUCLEOTIDE SEQUENCE [LARGE SCALE GENOMIC DNA]</scope>
    <source>
        <strain evidence="3 4">MS-1</strain>
    </source>
</reference>
<protein>
    <recommendedName>
        <fullName evidence="2">Thioredoxin domain-containing protein</fullName>
    </recommendedName>
</protein>
<sequence>MRKALVLSILLIVVCISASAQLPAIQLKDTDGKSMNMSELNKKGHPVILSFFATWCKPCLRELSAINEVYADWQEETGVELIAVSIDQGQDVAKVKPLVDGSAWDFNVLLDPGSDLKRAMGVNVIPHVFLLDGEGNIVSSHIGYTEGGDAVLFDEVKKLVNK</sequence>
<proteinExistence type="predicted"/>
<dbReference type="InterPro" id="IPR013766">
    <property type="entry name" value="Thioredoxin_domain"/>
</dbReference>